<keyword evidence="12" id="KW-1185">Reference proteome</keyword>
<comment type="caution">
    <text evidence="11">The sequence shown here is derived from an EMBL/GenBank/DDBJ whole genome shotgun (WGS) entry which is preliminary data.</text>
</comment>
<dbReference type="PANTHER" id="PTHR31942:SF89">
    <property type="entry name" value="MLO-LIKE PROTEIN 3"/>
    <property type="match status" value="1"/>
</dbReference>
<dbReference type="InterPro" id="IPR004326">
    <property type="entry name" value="Mlo"/>
</dbReference>
<evidence type="ECO:0000313" key="12">
    <source>
        <dbReference type="Proteomes" id="UP001064489"/>
    </source>
</evidence>
<feature type="transmembrane region" description="Helical" evidence="10">
    <location>
        <begin position="25"/>
        <end position="49"/>
    </location>
</feature>
<keyword evidence="4 8" id="KW-0611">Plant defense</keyword>
<organism evidence="11 12">
    <name type="scientific">Acer negundo</name>
    <name type="common">Box elder</name>
    <dbReference type="NCBI Taxonomy" id="4023"/>
    <lineage>
        <taxon>Eukaryota</taxon>
        <taxon>Viridiplantae</taxon>
        <taxon>Streptophyta</taxon>
        <taxon>Embryophyta</taxon>
        <taxon>Tracheophyta</taxon>
        <taxon>Spermatophyta</taxon>
        <taxon>Magnoliopsida</taxon>
        <taxon>eudicotyledons</taxon>
        <taxon>Gunneridae</taxon>
        <taxon>Pentapetalae</taxon>
        <taxon>rosids</taxon>
        <taxon>malvids</taxon>
        <taxon>Sapindales</taxon>
        <taxon>Sapindaceae</taxon>
        <taxon>Hippocastanoideae</taxon>
        <taxon>Acereae</taxon>
        <taxon>Acer</taxon>
    </lineage>
</organism>
<accession>A0AAD5JEV0</accession>
<feature type="compositionally biased region" description="Polar residues" evidence="9">
    <location>
        <begin position="523"/>
        <end position="539"/>
    </location>
</feature>
<evidence type="ECO:0000256" key="3">
    <source>
        <dbReference type="ARBA" id="ARBA00022692"/>
    </source>
</evidence>
<reference evidence="11" key="1">
    <citation type="journal article" date="2022" name="Plant J.">
        <title>Strategies of tolerance reflected in two North American maple genomes.</title>
        <authorList>
            <person name="McEvoy S.L."/>
            <person name="Sezen U.U."/>
            <person name="Trouern-Trend A."/>
            <person name="McMahon S.M."/>
            <person name="Schaberg P.G."/>
            <person name="Yang J."/>
            <person name="Wegrzyn J.L."/>
            <person name="Swenson N.G."/>
        </authorList>
    </citation>
    <scope>NUCLEOTIDE SEQUENCE</scope>
    <source>
        <strain evidence="11">91603</strain>
    </source>
</reference>
<evidence type="ECO:0000256" key="9">
    <source>
        <dbReference type="SAM" id="MobiDB-lite"/>
    </source>
</evidence>
<protein>
    <recommendedName>
        <fullName evidence="8">MLO-like protein</fullName>
    </recommendedName>
</protein>
<feature type="compositionally biased region" description="Polar residues" evidence="9">
    <location>
        <begin position="568"/>
        <end position="584"/>
    </location>
</feature>
<dbReference type="Proteomes" id="UP001064489">
    <property type="component" value="Chromosome 1"/>
</dbReference>
<name>A0AAD5JEV0_ACENE</name>
<keyword evidence="5 8" id="KW-1133">Transmembrane helix</keyword>
<dbReference type="Pfam" id="PF03094">
    <property type="entry name" value="Mlo"/>
    <property type="match status" value="1"/>
</dbReference>
<evidence type="ECO:0000313" key="11">
    <source>
        <dbReference type="EMBL" id="KAI9196950.1"/>
    </source>
</evidence>
<comment type="subcellular location">
    <subcellularLocation>
        <location evidence="1 8">Membrane</location>
        <topology evidence="1 8">Multi-pass membrane protein</topology>
    </subcellularLocation>
</comment>
<evidence type="ECO:0000256" key="7">
    <source>
        <dbReference type="ARBA" id="ARBA00023265"/>
    </source>
</evidence>
<evidence type="ECO:0000256" key="6">
    <source>
        <dbReference type="ARBA" id="ARBA00023136"/>
    </source>
</evidence>
<keyword evidence="6 8" id="KW-0472">Membrane</keyword>
<dbReference type="GO" id="GO:0005516">
    <property type="term" value="F:calmodulin binding"/>
    <property type="evidence" value="ECO:0007669"/>
    <property type="project" value="UniProtKB-KW"/>
</dbReference>
<feature type="transmembrane region" description="Helical" evidence="10">
    <location>
        <begin position="288"/>
        <end position="307"/>
    </location>
</feature>
<feature type="transmembrane region" description="Helical" evidence="10">
    <location>
        <begin position="411"/>
        <end position="436"/>
    </location>
</feature>
<dbReference type="GO" id="GO:0016020">
    <property type="term" value="C:membrane"/>
    <property type="evidence" value="ECO:0007669"/>
    <property type="project" value="UniProtKB-SubCell"/>
</dbReference>
<comment type="function">
    <text evidence="8">May be involved in modulation of pathogen defense and leaf cell death.</text>
</comment>
<proteinExistence type="inferred from homology"/>
<feature type="compositionally biased region" description="Basic and acidic residues" evidence="9">
    <location>
        <begin position="601"/>
        <end position="612"/>
    </location>
</feature>
<evidence type="ECO:0000256" key="5">
    <source>
        <dbReference type="ARBA" id="ARBA00022989"/>
    </source>
</evidence>
<feature type="compositionally biased region" description="Basic and acidic residues" evidence="9">
    <location>
        <begin position="556"/>
        <end position="567"/>
    </location>
</feature>
<feature type="compositionally biased region" description="Polar residues" evidence="9">
    <location>
        <begin position="613"/>
        <end position="623"/>
    </location>
</feature>
<feature type="transmembrane region" description="Helical" evidence="10">
    <location>
        <begin position="165"/>
        <end position="186"/>
    </location>
</feature>
<feature type="region of interest" description="Disordered" evidence="9">
    <location>
        <begin position="485"/>
        <end position="631"/>
    </location>
</feature>
<evidence type="ECO:0000256" key="4">
    <source>
        <dbReference type="ARBA" id="ARBA00022821"/>
    </source>
</evidence>
<feature type="transmembrane region" description="Helical" evidence="10">
    <location>
        <begin position="376"/>
        <end position="396"/>
    </location>
</feature>
<feature type="transmembrane region" description="Helical" evidence="10">
    <location>
        <begin position="313"/>
        <end position="331"/>
    </location>
</feature>
<comment type="similarity">
    <text evidence="2 8">Belongs to the MLO family.</text>
</comment>
<sequence length="631" mass="71377">MASEGGAATSSSGGATRTLEDTPTWALATVCFVFISISIFIEYLIHLLANWLKKHRKTSLLEAVEKLKSVLIVLGFMSLILTVTQKSISKICVPTKVANTMLPCRQSSYTTKTTKAFSADFLHQRNLASDDDDDDDDATKYLSSTDYCQSKGMTSLISEKGVTQLSILIFVLAVMQIIYCVLTMALGRAKMKRWKAWEEETQTIEYMVANDSERFRFTRQTTFARRHMSSCTDSSIYLWIKCFFRQFFNSVAKVDYLTLRHGFITAHFSTNNYFNFQNYIQRSLEDDFKLVVGISPFMWLLMVILMLVDVQGWHVFLWVSFVPLTIVLVLGTKLQVIVARMALELQNQNSVTKGAPTVQPNDNLFWFNHPKYVLTLLHYTLFVNAFELAFFVWVTLEYGIHSCYHERTDIIIIRLVLAVTVQVMCSYITLPLYALVTQMGSTFKSAVLNEKTSHALNQWHAGAKSKMKKQQGISKSVHDISSTVTTPISTSQDLSPHHRTPTLGEITNFPEKSEITEDDHHGSTTPIWTSNRTSTSQDLSPHHRTPTLGEITNFPEKSEITEDDHHGSTTPIWTSNRTSTSQDLSPHHRTPTLGEITTFPEKSEITEDDHHGSTSVGTSNNEVQVEIPEIK</sequence>
<gene>
    <name evidence="8" type="primary">MLO</name>
    <name evidence="11" type="ORF">LWI28_028475</name>
</gene>
<dbReference type="PANTHER" id="PTHR31942">
    <property type="entry name" value="MLO-LIKE PROTEIN 1"/>
    <property type="match status" value="1"/>
</dbReference>
<dbReference type="AlphaFoldDB" id="A0AAD5JEV0"/>
<dbReference type="EMBL" id="JAJSOW010000003">
    <property type="protein sequence ID" value="KAI9196950.1"/>
    <property type="molecule type" value="Genomic_DNA"/>
</dbReference>
<keyword evidence="3 8" id="KW-0812">Transmembrane</keyword>
<evidence type="ECO:0000256" key="10">
    <source>
        <dbReference type="SAM" id="Phobius"/>
    </source>
</evidence>
<evidence type="ECO:0000256" key="2">
    <source>
        <dbReference type="ARBA" id="ARBA00006574"/>
    </source>
</evidence>
<keyword evidence="7 8" id="KW-0568">Pathogenesis-related protein</keyword>
<comment type="domain">
    <text evidence="8">The C-terminus contains a calmodulin-binding domain, which binds calmodulin in a calcium-dependent fashion.</text>
</comment>
<reference evidence="11" key="2">
    <citation type="submission" date="2023-02" db="EMBL/GenBank/DDBJ databases">
        <authorList>
            <person name="Swenson N.G."/>
            <person name="Wegrzyn J.L."/>
            <person name="Mcevoy S.L."/>
        </authorList>
    </citation>
    <scope>NUCLEOTIDE SEQUENCE</scope>
    <source>
        <strain evidence="11">91603</strain>
        <tissue evidence="11">Leaf</tissue>
    </source>
</reference>
<dbReference type="GO" id="GO:0006952">
    <property type="term" value="P:defense response"/>
    <property type="evidence" value="ECO:0007669"/>
    <property type="project" value="UniProtKB-KW"/>
</dbReference>
<evidence type="ECO:0000256" key="1">
    <source>
        <dbReference type="ARBA" id="ARBA00004141"/>
    </source>
</evidence>
<feature type="compositionally biased region" description="Basic and acidic residues" evidence="9">
    <location>
        <begin position="511"/>
        <end position="522"/>
    </location>
</feature>
<evidence type="ECO:0000256" key="8">
    <source>
        <dbReference type="RuleBase" id="RU280816"/>
    </source>
</evidence>
<keyword evidence="8" id="KW-0112">Calmodulin-binding</keyword>